<evidence type="ECO:0000313" key="2">
    <source>
        <dbReference type="Proteomes" id="UP000766336"/>
    </source>
</evidence>
<dbReference type="Proteomes" id="UP000766336">
    <property type="component" value="Unassembled WGS sequence"/>
</dbReference>
<organism evidence="1 2">
    <name type="scientific">Roseococcus pinisoli</name>
    <dbReference type="NCBI Taxonomy" id="2835040"/>
    <lineage>
        <taxon>Bacteria</taxon>
        <taxon>Pseudomonadati</taxon>
        <taxon>Pseudomonadota</taxon>
        <taxon>Alphaproteobacteria</taxon>
        <taxon>Acetobacterales</taxon>
        <taxon>Roseomonadaceae</taxon>
        <taxon>Roseococcus</taxon>
    </lineage>
</organism>
<dbReference type="Pfam" id="PF11339">
    <property type="entry name" value="DUF3141"/>
    <property type="match status" value="1"/>
</dbReference>
<gene>
    <name evidence="1" type="ORF">KHU32_14865</name>
</gene>
<comment type="caution">
    <text evidence="1">The sequence shown here is derived from an EMBL/GenBank/DDBJ whole genome shotgun (WGS) entry which is preliminary data.</text>
</comment>
<dbReference type="InterPro" id="IPR051321">
    <property type="entry name" value="PHA/PHB_synthase"/>
</dbReference>
<protein>
    <submittedName>
        <fullName evidence="1">DUF3141 domain-containing protein</fullName>
    </submittedName>
</protein>
<name>A0ABS5QEW2_9PROT</name>
<dbReference type="InterPro" id="IPR024501">
    <property type="entry name" value="DUF3141"/>
</dbReference>
<dbReference type="RefSeq" id="WP_213670942.1">
    <property type="nucleotide sequence ID" value="NZ_JAHCDA010000003.1"/>
</dbReference>
<dbReference type="PANTHER" id="PTHR36837">
    <property type="entry name" value="POLY(3-HYDROXYALKANOATE) POLYMERASE SUBUNIT PHAC"/>
    <property type="match status" value="1"/>
</dbReference>
<reference evidence="1 2" key="1">
    <citation type="submission" date="2021-05" db="EMBL/GenBank/DDBJ databases">
        <title>Roseococcus sp. XZZS9, whole genome shotgun sequencing project.</title>
        <authorList>
            <person name="Zhao G."/>
            <person name="Shen L."/>
        </authorList>
    </citation>
    <scope>NUCLEOTIDE SEQUENCE [LARGE SCALE GENOMIC DNA]</scope>
    <source>
        <strain evidence="1 2">XZZS9</strain>
    </source>
</reference>
<proteinExistence type="predicted"/>
<keyword evidence="2" id="KW-1185">Reference proteome</keyword>
<dbReference type="PANTHER" id="PTHR36837:SF2">
    <property type="entry name" value="POLY(3-HYDROXYALKANOATE) POLYMERASE SUBUNIT PHAC"/>
    <property type="match status" value="1"/>
</dbReference>
<dbReference type="SUPFAM" id="SSF53474">
    <property type="entry name" value="alpha/beta-Hydrolases"/>
    <property type="match status" value="1"/>
</dbReference>
<sequence length="731" mass="80540">MAQPRSAGAFPSPFDFVHEYWVDAMQRTVLVLDALRQRGDTQIERAERLAPHVLTFEREVLVDGRTLPRPVNYALLRITAPEGVVTDPRKRPFVVFDPRAGHGPGIGGMKQDSEIGVALRAGHPCYFVGFMTDPVPGQTIEDVCRAEVHFLERVIALHPEAEDKPCLIGNCQAGWQIMMMCAMRPDLPGPIMVAGAPLSYWAGKRGMGSMRYSGGLLGGSWLTALTSDLGRGIFDGAHLIANFEGMNPANTYWQKAYNVYSKVDTEAERFLDFETWWGSPVTLNGEEIQFIVDELFIGNKLASGGIASSEGVRVDLRNIRSPIIVFCSWGDDITPPPQALGWLLDLYDTDEELAASGQTVVYTVHQSIGHLGIFVSGKVATKEHAGFANAMDLIDMLPPGLYEATFADIDEGTANPGLIRGEYLFRLEGRRLDDIRALGVNGPEDERCFETAAKVSEVNRALYEQTMAPAVRALANDAAAEQLRRLHPHRLRFEAFSSLNPFLTAVPGLAGLARRHRQPVGPDNPLLAMERMMSQAVAGSLEAFGKARDAMAESLFLGIYGSPLLQAVVGLDPSRVHEGARGMRDLARERAAHGLRAELERNMEHGGPLEAGVRGLFHVLRADRRMDERAAALLETLRAAQPAERHIPRERFRQVLREQALTLCLDEERAVAAIPQLLPPDAQIRRRLMDIIRRVVEAQGAPSEEAERRLAHLEALFDAARPASKQPAPSH</sequence>
<evidence type="ECO:0000313" key="1">
    <source>
        <dbReference type="EMBL" id="MBS7812230.1"/>
    </source>
</evidence>
<dbReference type="EMBL" id="JAHCDA010000003">
    <property type="protein sequence ID" value="MBS7812230.1"/>
    <property type="molecule type" value="Genomic_DNA"/>
</dbReference>
<dbReference type="InterPro" id="IPR029058">
    <property type="entry name" value="AB_hydrolase_fold"/>
</dbReference>
<accession>A0ABS5QEW2</accession>